<dbReference type="InterPro" id="IPR037217">
    <property type="entry name" value="Trp/Indoleamine_2_3_dOase-like"/>
</dbReference>
<comment type="caution">
    <text evidence="6">The sequence shown here is derived from an EMBL/GenBank/DDBJ whole genome shotgun (WGS) entry which is preliminary data.</text>
</comment>
<dbReference type="RefSeq" id="XP_062633015.1">
    <property type="nucleotide sequence ID" value="XM_062778579.1"/>
</dbReference>
<dbReference type="GeneID" id="87815192"/>
<evidence type="ECO:0000313" key="7">
    <source>
        <dbReference type="Proteomes" id="UP001302676"/>
    </source>
</evidence>
<keyword evidence="7" id="KW-1185">Reference proteome</keyword>
<keyword evidence="3 4" id="KW-0408">Iron</keyword>
<accession>A0AAN6ZJA7</accession>
<dbReference type="AlphaFoldDB" id="A0AAN6ZJA7"/>
<dbReference type="GO" id="GO:0005737">
    <property type="term" value="C:cytoplasm"/>
    <property type="evidence" value="ECO:0007669"/>
    <property type="project" value="TreeGrafter"/>
</dbReference>
<dbReference type="GO" id="GO:0046872">
    <property type="term" value="F:metal ion binding"/>
    <property type="evidence" value="ECO:0007669"/>
    <property type="project" value="UniProtKB-KW"/>
</dbReference>
<reference evidence="6" key="1">
    <citation type="journal article" date="2023" name="Mol. Phylogenet. Evol.">
        <title>Genome-scale phylogeny and comparative genomics of the fungal order Sordariales.</title>
        <authorList>
            <person name="Hensen N."/>
            <person name="Bonometti L."/>
            <person name="Westerberg I."/>
            <person name="Brannstrom I.O."/>
            <person name="Guillou S."/>
            <person name="Cros-Aarteil S."/>
            <person name="Calhoun S."/>
            <person name="Haridas S."/>
            <person name="Kuo A."/>
            <person name="Mondo S."/>
            <person name="Pangilinan J."/>
            <person name="Riley R."/>
            <person name="LaButti K."/>
            <person name="Andreopoulos B."/>
            <person name="Lipzen A."/>
            <person name="Chen C."/>
            <person name="Yan M."/>
            <person name="Daum C."/>
            <person name="Ng V."/>
            <person name="Clum A."/>
            <person name="Steindorff A."/>
            <person name="Ohm R.A."/>
            <person name="Martin F."/>
            <person name="Silar P."/>
            <person name="Natvig D.O."/>
            <person name="Lalanne C."/>
            <person name="Gautier V."/>
            <person name="Ament-Velasquez S.L."/>
            <person name="Kruys A."/>
            <person name="Hutchinson M.I."/>
            <person name="Powell A.J."/>
            <person name="Barry K."/>
            <person name="Miller A.N."/>
            <person name="Grigoriev I.V."/>
            <person name="Debuchy R."/>
            <person name="Gladieux P."/>
            <person name="Hiltunen Thoren M."/>
            <person name="Johannesson H."/>
        </authorList>
    </citation>
    <scope>NUCLEOTIDE SEQUENCE</scope>
    <source>
        <strain evidence="6">CBS 141.50</strain>
    </source>
</reference>
<dbReference type="SUPFAM" id="SSF140959">
    <property type="entry name" value="Indolic compounds 2,3-dioxygenase-like"/>
    <property type="match status" value="1"/>
</dbReference>
<dbReference type="Proteomes" id="UP001302676">
    <property type="component" value="Unassembled WGS sequence"/>
</dbReference>
<comment type="similarity">
    <text evidence="1">Belongs to the indoleamine 2,3-dioxygenase family.</text>
</comment>
<name>A0AAN6ZJA7_9PEZI</name>
<dbReference type="GO" id="GO:0019441">
    <property type="term" value="P:L-tryptophan catabolic process to kynurenine"/>
    <property type="evidence" value="ECO:0007669"/>
    <property type="project" value="InterPro"/>
</dbReference>
<dbReference type="Gene3D" id="1.20.58.480">
    <property type="match status" value="1"/>
</dbReference>
<evidence type="ECO:0000256" key="1">
    <source>
        <dbReference type="ARBA" id="ARBA00007119"/>
    </source>
</evidence>
<evidence type="ECO:0000313" key="6">
    <source>
        <dbReference type="EMBL" id="KAK4139644.1"/>
    </source>
</evidence>
<evidence type="ECO:0000256" key="2">
    <source>
        <dbReference type="ARBA" id="ARBA00022723"/>
    </source>
</evidence>
<reference evidence="6" key="2">
    <citation type="submission" date="2023-05" db="EMBL/GenBank/DDBJ databases">
        <authorList>
            <consortium name="Lawrence Berkeley National Laboratory"/>
            <person name="Steindorff A."/>
            <person name="Hensen N."/>
            <person name="Bonometti L."/>
            <person name="Westerberg I."/>
            <person name="Brannstrom I.O."/>
            <person name="Guillou S."/>
            <person name="Cros-Aarteil S."/>
            <person name="Calhoun S."/>
            <person name="Haridas S."/>
            <person name="Kuo A."/>
            <person name="Mondo S."/>
            <person name="Pangilinan J."/>
            <person name="Riley R."/>
            <person name="Labutti K."/>
            <person name="Andreopoulos B."/>
            <person name="Lipzen A."/>
            <person name="Chen C."/>
            <person name="Yanf M."/>
            <person name="Daum C."/>
            <person name="Ng V."/>
            <person name="Clum A."/>
            <person name="Ohm R."/>
            <person name="Martin F."/>
            <person name="Silar P."/>
            <person name="Natvig D."/>
            <person name="Lalanne C."/>
            <person name="Gautier V."/>
            <person name="Ament-Velasquez S.L."/>
            <person name="Kruys A."/>
            <person name="Hutchinson M.I."/>
            <person name="Powell A.J."/>
            <person name="Barry K."/>
            <person name="Miller A.N."/>
            <person name="Grigoriev I.V."/>
            <person name="Debuchy R."/>
            <person name="Gladieux P."/>
            <person name="Thoren M.H."/>
            <person name="Johannesson H."/>
        </authorList>
    </citation>
    <scope>NUCLEOTIDE SEQUENCE</scope>
    <source>
        <strain evidence="6">CBS 141.50</strain>
    </source>
</reference>
<sequence length="485" mass="53355">MSPPETYHHNPHNDAHDGERELPLSLEDYAITRNGFLPEEAPLTRLPSIYYSPWESVMDTLSVSLTNRTLRSQVDQLPVLSTKLLAAEPEWRRAYLVLIFLAHAYIWGGDTASEILPPQLTLPLLTVSSHLHLPPVATYAGLNLWNFRTTSPSHDFTDLDHLHALHTFTGTEDESWFYMVSAAMEARGGEIISGMLRGREEEDMHDLQTTTQALREFVACIAALGGLLERMYERCRPGVYYHLIRPFLAGSSGMEGAGLPKGVFYDEGASGERCQGRKGQWRKYRGGSNGQSSLVQFLDAALGVEHGVVGAGNSNSKAGEKTDSNPKETSYHEEIRAYMPEPHRRFLRDVSARYPGGMRTLVGEILATSMPLETEKRALGEAFQTATQSLAGFRDKHMQIVARYIIIPSRHPAPLKEEGEKVMNNLATASSRLGGKVKGNGDGDKGEKGGQCEGTGELTGTGGTALVPFLKQSRDETVRAGVLFS</sequence>
<gene>
    <name evidence="6" type="ORF">C8A04DRAFT_15682</name>
</gene>
<dbReference type="GO" id="GO:0033754">
    <property type="term" value="F:indoleamine 2,3-dioxygenase activity"/>
    <property type="evidence" value="ECO:0007669"/>
    <property type="project" value="TreeGrafter"/>
</dbReference>
<feature type="compositionally biased region" description="Basic and acidic residues" evidence="5">
    <location>
        <begin position="439"/>
        <end position="450"/>
    </location>
</feature>
<feature type="region of interest" description="Disordered" evidence="5">
    <location>
        <begin position="311"/>
        <end position="330"/>
    </location>
</feature>
<dbReference type="Pfam" id="PF01231">
    <property type="entry name" value="IDO"/>
    <property type="match status" value="1"/>
</dbReference>
<dbReference type="PROSITE" id="PS00876">
    <property type="entry name" value="IDO_1"/>
    <property type="match status" value="1"/>
</dbReference>
<dbReference type="EMBL" id="MU853655">
    <property type="protein sequence ID" value="KAK4139644.1"/>
    <property type="molecule type" value="Genomic_DNA"/>
</dbReference>
<feature type="binding site" description="proximal binding residue" evidence="4">
    <location>
        <position position="397"/>
    </location>
    <ligand>
        <name>heme b</name>
        <dbReference type="ChEBI" id="CHEBI:60344"/>
    </ligand>
    <ligandPart>
        <name>Fe</name>
        <dbReference type="ChEBI" id="CHEBI:18248"/>
    </ligandPart>
</feature>
<keyword evidence="2 4" id="KW-0479">Metal-binding</keyword>
<feature type="region of interest" description="Disordered" evidence="5">
    <location>
        <begin position="432"/>
        <end position="457"/>
    </location>
</feature>
<keyword evidence="4" id="KW-0349">Heme</keyword>
<evidence type="ECO:0000256" key="4">
    <source>
        <dbReference type="PIRSR" id="PIRSR600898-1"/>
    </source>
</evidence>
<dbReference type="PANTHER" id="PTHR28657:SF10">
    <property type="entry name" value="INDOLEAMINE 2,3-DIOXYGENASE"/>
    <property type="match status" value="1"/>
</dbReference>
<evidence type="ECO:0000256" key="3">
    <source>
        <dbReference type="ARBA" id="ARBA00023004"/>
    </source>
</evidence>
<feature type="compositionally biased region" description="Basic and acidic residues" evidence="5">
    <location>
        <begin position="318"/>
        <end position="330"/>
    </location>
</feature>
<protein>
    <submittedName>
        <fullName evidence="6">Indoleamine 2,3-dioxygenase</fullName>
    </submittedName>
</protein>
<evidence type="ECO:0000256" key="5">
    <source>
        <dbReference type="SAM" id="MobiDB-lite"/>
    </source>
</evidence>
<dbReference type="InterPro" id="IPR000898">
    <property type="entry name" value="Indolamine_dOase"/>
</dbReference>
<dbReference type="PANTHER" id="PTHR28657">
    <property type="entry name" value="INDOLEAMINE 2,3-DIOXYGENASE"/>
    <property type="match status" value="1"/>
</dbReference>
<dbReference type="GO" id="GO:0034354">
    <property type="term" value="P:'de novo' NAD+ biosynthetic process from L-tryptophan"/>
    <property type="evidence" value="ECO:0007669"/>
    <property type="project" value="TreeGrafter"/>
</dbReference>
<organism evidence="6 7">
    <name type="scientific">Dichotomopilus funicola</name>
    <dbReference type="NCBI Taxonomy" id="1934379"/>
    <lineage>
        <taxon>Eukaryota</taxon>
        <taxon>Fungi</taxon>
        <taxon>Dikarya</taxon>
        <taxon>Ascomycota</taxon>
        <taxon>Pezizomycotina</taxon>
        <taxon>Sordariomycetes</taxon>
        <taxon>Sordariomycetidae</taxon>
        <taxon>Sordariales</taxon>
        <taxon>Chaetomiaceae</taxon>
        <taxon>Dichotomopilus</taxon>
    </lineage>
</organism>
<proteinExistence type="inferred from homology"/>
<dbReference type="GO" id="GO:0020037">
    <property type="term" value="F:heme binding"/>
    <property type="evidence" value="ECO:0007669"/>
    <property type="project" value="InterPro"/>
</dbReference>